<keyword evidence="1" id="KW-1133">Transmembrane helix</keyword>
<accession>B3C600</accession>
<dbReference type="AlphaFoldDB" id="B3C600"/>
<proteinExistence type="predicted"/>
<dbReference type="EMBL" id="ABJL02000002">
    <property type="protein sequence ID" value="EDV07557.1"/>
    <property type="molecule type" value="Genomic_DNA"/>
</dbReference>
<name>B3C600_9BACE</name>
<dbReference type="Proteomes" id="UP000004596">
    <property type="component" value="Unassembled WGS sequence"/>
</dbReference>
<sequence length="54" mass="6404">MPVFLLIIVLTLFAFPYELFIFVLNIMKGSHLWINLFMAINKFVHNCELICLQM</sequence>
<protein>
    <submittedName>
        <fullName evidence="2">Uncharacterized protein</fullName>
    </submittedName>
</protein>
<evidence type="ECO:0000313" key="2">
    <source>
        <dbReference type="EMBL" id="EDV07557.1"/>
    </source>
</evidence>
<keyword evidence="1" id="KW-0812">Transmembrane</keyword>
<feature type="transmembrane region" description="Helical" evidence="1">
    <location>
        <begin position="6"/>
        <end position="27"/>
    </location>
</feature>
<gene>
    <name evidence="2" type="ORF">BACINT_00334</name>
</gene>
<reference evidence="2 3" key="1">
    <citation type="submission" date="2008-04" db="EMBL/GenBank/DDBJ databases">
        <title>Draft genome sequence of Bacteroides intestinalis (DSM 17393).</title>
        <authorList>
            <person name="Sudarsanam P."/>
            <person name="Ley R."/>
            <person name="Guruge J."/>
            <person name="Turnbaugh P.J."/>
            <person name="Mahowald M."/>
            <person name="Liep D."/>
            <person name="Gordon J."/>
        </authorList>
    </citation>
    <scope>NUCLEOTIDE SEQUENCE [LARGE SCALE GENOMIC DNA]</scope>
    <source>
        <strain evidence="2 3">DSM 17393</strain>
    </source>
</reference>
<organism evidence="2 3">
    <name type="scientific">Bacteroides intestinalis DSM 17393</name>
    <dbReference type="NCBI Taxonomy" id="471870"/>
    <lineage>
        <taxon>Bacteria</taxon>
        <taxon>Pseudomonadati</taxon>
        <taxon>Bacteroidota</taxon>
        <taxon>Bacteroidia</taxon>
        <taxon>Bacteroidales</taxon>
        <taxon>Bacteroidaceae</taxon>
        <taxon>Bacteroides</taxon>
    </lineage>
</organism>
<dbReference type="STRING" id="471870.BACINT_00334"/>
<comment type="caution">
    <text evidence="2">The sequence shown here is derived from an EMBL/GenBank/DDBJ whole genome shotgun (WGS) entry which is preliminary data.</text>
</comment>
<evidence type="ECO:0000313" key="3">
    <source>
        <dbReference type="Proteomes" id="UP000004596"/>
    </source>
</evidence>
<keyword evidence="1" id="KW-0472">Membrane</keyword>
<reference evidence="2 3" key="2">
    <citation type="submission" date="2008-04" db="EMBL/GenBank/DDBJ databases">
        <authorList>
            <person name="Fulton L."/>
            <person name="Clifton S."/>
            <person name="Fulton B."/>
            <person name="Xu J."/>
            <person name="Minx P."/>
            <person name="Pepin K.H."/>
            <person name="Johnson M."/>
            <person name="Thiruvilangam P."/>
            <person name="Bhonagiri V."/>
            <person name="Nash W.E."/>
            <person name="Mardis E.R."/>
            <person name="Wilson R.K."/>
        </authorList>
    </citation>
    <scope>NUCLEOTIDE SEQUENCE [LARGE SCALE GENOMIC DNA]</scope>
    <source>
        <strain evidence="2 3">DSM 17393</strain>
    </source>
</reference>
<evidence type="ECO:0000256" key="1">
    <source>
        <dbReference type="SAM" id="Phobius"/>
    </source>
</evidence>